<proteinExistence type="predicted"/>
<dbReference type="InterPro" id="IPR003953">
    <property type="entry name" value="FAD-dep_OxRdtase_2_FAD-bd"/>
</dbReference>
<evidence type="ECO:0000256" key="2">
    <source>
        <dbReference type="ARBA" id="ARBA00022630"/>
    </source>
</evidence>
<dbReference type="SUPFAM" id="SSF51905">
    <property type="entry name" value="FAD/NAD(P)-binding domain"/>
    <property type="match status" value="1"/>
</dbReference>
<keyword evidence="4" id="KW-0560">Oxidoreductase</keyword>
<dbReference type="EMBL" id="JAPDOD010000001">
    <property type="protein sequence ID" value="MDA0158668.1"/>
    <property type="molecule type" value="Genomic_DNA"/>
</dbReference>
<dbReference type="InterPro" id="IPR050315">
    <property type="entry name" value="FAD-oxidoreductase_2"/>
</dbReference>
<keyword evidence="3" id="KW-0274">FAD</keyword>
<comment type="caution">
    <text evidence="6">The sequence shown here is derived from an EMBL/GenBank/DDBJ whole genome shotgun (WGS) entry which is preliminary data.</text>
</comment>
<evidence type="ECO:0000256" key="3">
    <source>
        <dbReference type="ARBA" id="ARBA00022827"/>
    </source>
</evidence>
<reference evidence="6" key="1">
    <citation type="submission" date="2022-10" db="EMBL/GenBank/DDBJ databases">
        <title>The WGS of Solirubrobacter ginsenosidimutans DSM 21036.</title>
        <authorList>
            <person name="Jiang Z."/>
        </authorList>
    </citation>
    <scope>NUCLEOTIDE SEQUENCE</scope>
    <source>
        <strain evidence="6">DSM 21036</strain>
    </source>
</reference>
<organism evidence="6 7">
    <name type="scientific">Solirubrobacter ginsenosidimutans</name>
    <dbReference type="NCBI Taxonomy" id="490573"/>
    <lineage>
        <taxon>Bacteria</taxon>
        <taxon>Bacillati</taxon>
        <taxon>Actinomycetota</taxon>
        <taxon>Thermoleophilia</taxon>
        <taxon>Solirubrobacterales</taxon>
        <taxon>Solirubrobacteraceae</taxon>
        <taxon>Solirubrobacter</taxon>
    </lineage>
</organism>
<sequence length="445" mass="46919">MTSSGEVIDLLVLGAGMAGLSAAAKAASEGASVVLVEKGEAIGGSAVYAGFIWTAPTAEVMREVNPDGDPALGRRIVEGYDDALAFVRSLGVHVADPVTVLGYGRGCATDMANFLMACDRLVRERGEVLVRSHALRLLTEDGSVVGAEVETPAGTRTVHARSTLLATGGFGGDPDLRAEYIAPAARDIPLRANLKSTGDGMRLAQAAGAATGEPNAGFYGHLIPSGVAYTNPYEFTDLTFYHSEHGVLLNRSGQRFCDETIGDHLSTLHVLDQAGARALLITDQRVHEQWMLAPYVEGVEPLDKFQLAYKRGARAAIAEDIEELAYLPEEWGYDGEAASAALLEYNRQCEAGELEPGRRLDPAPLVTPPYYVIEVIPAITFTFTGLRIDERARVLGADGEPIRGLLAAGADAGGVFHRAYAGGLAAALVFGLQAAATATQARLAL</sequence>
<dbReference type="PANTHER" id="PTHR43400">
    <property type="entry name" value="FUMARATE REDUCTASE"/>
    <property type="match status" value="1"/>
</dbReference>
<dbReference type="Pfam" id="PF00890">
    <property type="entry name" value="FAD_binding_2"/>
    <property type="match status" value="2"/>
</dbReference>
<name>A0A9X3S2J7_9ACTN</name>
<dbReference type="PRINTS" id="PR00411">
    <property type="entry name" value="PNDRDTASEI"/>
</dbReference>
<dbReference type="AlphaFoldDB" id="A0A9X3S2J7"/>
<dbReference type="InterPro" id="IPR027477">
    <property type="entry name" value="Succ_DH/fumarate_Rdtase_cat_sf"/>
</dbReference>
<dbReference type="PANTHER" id="PTHR43400:SF10">
    <property type="entry name" value="3-OXOSTEROID 1-DEHYDROGENASE"/>
    <property type="match status" value="1"/>
</dbReference>
<keyword evidence="2" id="KW-0285">Flavoprotein</keyword>
<gene>
    <name evidence="6" type="ORF">OM076_00205</name>
</gene>
<feature type="domain" description="FAD-dependent oxidoreductase 2 FAD-binding" evidence="5">
    <location>
        <begin position="120"/>
        <end position="423"/>
    </location>
</feature>
<comment type="cofactor">
    <cofactor evidence="1">
        <name>FAD</name>
        <dbReference type="ChEBI" id="CHEBI:57692"/>
    </cofactor>
</comment>
<keyword evidence="7" id="KW-1185">Reference proteome</keyword>
<protein>
    <submittedName>
        <fullName evidence="6">FAD-binding protein</fullName>
    </submittedName>
</protein>
<dbReference type="InterPro" id="IPR036188">
    <property type="entry name" value="FAD/NAD-bd_sf"/>
</dbReference>
<dbReference type="GO" id="GO:0033765">
    <property type="term" value="F:steroid dehydrogenase activity, acting on the CH-CH group of donors"/>
    <property type="evidence" value="ECO:0007669"/>
    <property type="project" value="UniProtKB-ARBA"/>
</dbReference>
<evidence type="ECO:0000313" key="7">
    <source>
        <dbReference type="Proteomes" id="UP001149140"/>
    </source>
</evidence>
<feature type="domain" description="FAD-dependent oxidoreductase 2 FAD-binding" evidence="5">
    <location>
        <begin position="9"/>
        <end position="54"/>
    </location>
</feature>
<evidence type="ECO:0000256" key="1">
    <source>
        <dbReference type="ARBA" id="ARBA00001974"/>
    </source>
</evidence>
<dbReference type="RefSeq" id="WP_270037259.1">
    <property type="nucleotide sequence ID" value="NZ_JAPDOD010000001.1"/>
</dbReference>
<accession>A0A9X3S2J7</accession>
<dbReference type="Gene3D" id="3.90.700.10">
    <property type="entry name" value="Succinate dehydrogenase/fumarate reductase flavoprotein, catalytic domain"/>
    <property type="match status" value="1"/>
</dbReference>
<dbReference type="SUPFAM" id="SSF56425">
    <property type="entry name" value="Succinate dehydrogenase/fumarate reductase flavoprotein, catalytic domain"/>
    <property type="match status" value="1"/>
</dbReference>
<evidence type="ECO:0000313" key="6">
    <source>
        <dbReference type="EMBL" id="MDA0158668.1"/>
    </source>
</evidence>
<dbReference type="Gene3D" id="3.50.50.60">
    <property type="entry name" value="FAD/NAD(P)-binding domain"/>
    <property type="match status" value="1"/>
</dbReference>
<dbReference type="Proteomes" id="UP001149140">
    <property type="component" value="Unassembled WGS sequence"/>
</dbReference>
<dbReference type="GO" id="GO:0008202">
    <property type="term" value="P:steroid metabolic process"/>
    <property type="evidence" value="ECO:0007669"/>
    <property type="project" value="UniProtKB-ARBA"/>
</dbReference>
<evidence type="ECO:0000259" key="5">
    <source>
        <dbReference type="Pfam" id="PF00890"/>
    </source>
</evidence>
<evidence type="ECO:0000256" key="4">
    <source>
        <dbReference type="ARBA" id="ARBA00023002"/>
    </source>
</evidence>